<accession>A0A0A0NHN7</accession>
<evidence type="ECO:0000256" key="1">
    <source>
        <dbReference type="ARBA" id="ARBA00007689"/>
    </source>
</evidence>
<gene>
    <name evidence="3" type="ORF">D3C57_132180</name>
</gene>
<reference evidence="3 4" key="1">
    <citation type="journal article" date="2018" name="J. Biol. Chem.">
        <title>Discovery of the actinoplanic acid pathway in Streptomyces rapamycinicus reveals a genetically conserved synergism with rapamycin.</title>
        <authorList>
            <person name="Mrak P."/>
            <person name="Krastel P."/>
            <person name="Pivk Lukancic P."/>
            <person name="Tao J."/>
            <person name="Pistorius D."/>
            <person name="Moore C.M."/>
        </authorList>
    </citation>
    <scope>NUCLEOTIDE SEQUENCE [LARGE SCALE GENOMIC DNA]</scope>
    <source>
        <strain evidence="3 4">NRRL 5491</strain>
    </source>
</reference>
<comment type="similarity">
    <text evidence="1">Belongs to the YciI family.</text>
</comment>
<organism evidence="3 4">
    <name type="scientific">Streptomyces rapamycinicus (strain ATCC 29253 / DSM 41530 / NRRL 5491 / AYB-994)</name>
    <name type="common">Streptomyces hygroscopicus (strain ATCC 29253)</name>
    <dbReference type="NCBI Taxonomy" id="1343740"/>
    <lineage>
        <taxon>Bacteria</taxon>
        <taxon>Bacillati</taxon>
        <taxon>Actinomycetota</taxon>
        <taxon>Actinomycetes</taxon>
        <taxon>Kitasatosporales</taxon>
        <taxon>Streptomycetaceae</taxon>
        <taxon>Streptomyces</taxon>
        <taxon>Streptomyces violaceusniger group</taxon>
    </lineage>
</organism>
<dbReference type="Pfam" id="PF03795">
    <property type="entry name" value="YCII"/>
    <property type="match status" value="1"/>
</dbReference>
<comment type="caution">
    <text evidence="3">The sequence shown here is derived from an EMBL/GenBank/DDBJ whole genome shotgun (WGS) entry which is preliminary data.</text>
</comment>
<dbReference type="HOGENOM" id="CLU_110355_6_1_11"/>
<name>A0A0A0NHN7_STRRN</name>
<dbReference type="EMBL" id="QYCY01000002">
    <property type="protein sequence ID" value="RLV73980.1"/>
    <property type="molecule type" value="Genomic_DNA"/>
</dbReference>
<dbReference type="SUPFAM" id="SSF54909">
    <property type="entry name" value="Dimeric alpha+beta barrel"/>
    <property type="match status" value="1"/>
</dbReference>
<feature type="domain" description="YCII-related" evidence="2">
    <location>
        <begin position="1"/>
        <end position="81"/>
    </location>
</feature>
<protein>
    <recommendedName>
        <fullName evidence="2">YCII-related domain-containing protein</fullName>
    </recommendedName>
</protein>
<evidence type="ECO:0000259" key="2">
    <source>
        <dbReference type="Pfam" id="PF03795"/>
    </source>
</evidence>
<proteinExistence type="inferred from homology"/>
<dbReference type="RefSeq" id="WP_020867288.1">
    <property type="nucleotide sequence ID" value="NC_022785.1"/>
</dbReference>
<evidence type="ECO:0000313" key="3">
    <source>
        <dbReference type="EMBL" id="RLV73980.1"/>
    </source>
</evidence>
<dbReference type="eggNOG" id="COG2350">
    <property type="taxonomic scope" value="Bacteria"/>
</dbReference>
<sequence>MFVLEITYTASADRVEAALPEHLVWVDDHFANGVFLASGPKNPRDGGVILALGDDRARIEEMLASDPFVVAGVGDYTITEFLATRTAPALADYRQQRP</sequence>
<evidence type="ECO:0000313" key="4">
    <source>
        <dbReference type="Proteomes" id="UP000281594"/>
    </source>
</evidence>
<dbReference type="PANTHER" id="PTHR37828">
    <property type="entry name" value="GSR2449 PROTEIN"/>
    <property type="match status" value="1"/>
</dbReference>
<dbReference type="AlphaFoldDB" id="A0A0A0NHN7"/>
<dbReference type="InterPro" id="IPR011008">
    <property type="entry name" value="Dimeric_a/b-barrel"/>
</dbReference>
<dbReference type="KEGG" id="src:M271_11430"/>
<dbReference type="Proteomes" id="UP000281594">
    <property type="component" value="Unassembled WGS sequence"/>
</dbReference>
<dbReference type="PANTHER" id="PTHR37828:SF1">
    <property type="entry name" value="YCII-RELATED DOMAIN-CONTAINING PROTEIN"/>
    <property type="match status" value="1"/>
</dbReference>
<dbReference type="Gene3D" id="3.30.70.1060">
    <property type="entry name" value="Dimeric alpha+beta barrel"/>
    <property type="match status" value="1"/>
</dbReference>
<dbReference type="STRING" id="1343740.M271_11430"/>
<dbReference type="InterPro" id="IPR005545">
    <property type="entry name" value="YCII"/>
</dbReference>